<protein>
    <submittedName>
        <fullName evidence="1">Uncharacterized protein</fullName>
    </submittedName>
</protein>
<name>A0A484NEF7_9ASTE</name>
<evidence type="ECO:0000313" key="2">
    <source>
        <dbReference type="Proteomes" id="UP000595140"/>
    </source>
</evidence>
<dbReference type="Proteomes" id="UP000595140">
    <property type="component" value="Unassembled WGS sequence"/>
</dbReference>
<evidence type="ECO:0000313" key="1">
    <source>
        <dbReference type="EMBL" id="VFQ98234.1"/>
    </source>
</evidence>
<proteinExistence type="predicted"/>
<sequence length="149" mass="16752">MNSSKSQKWTNTQGRTKSEGVCLITTRSEESSIVSGGYELARLIYVASEPKIAGHSWTVVFGRGFIVDLGEHCQIPLWLPCSKHKLRPEPTEDWKSEVSPRFPIAVAHPHSGGSALSSTREEQASPEFWRPRRSIQGFRFGRRTLDKGR</sequence>
<accession>A0A484NEF7</accession>
<dbReference type="EMBL" id="OOIL02006568">
    <property type="protein sequence ID" value="VFQ98234.1"/>
    <property type="molecule type" value="Genomic_DNA"/>
</dbReference>
<gene>
    <name evidence="1" type="ORF">CCAM_LOCUS40010</name>
</gene>
<dbReference type="AlphaFoldDB" id="A0A484NEF7"/>
<keyword evidence="2" id="KW-1185">Reference proteome</keyword>
<reference evidence="1 2" key="1">
    <citation type="submission" date="2018-04" db="EMBL/GenBank/DDBJ databases">
        <authorList>
            <person name="Vogel A."/>
        </authorList>
    </citation>
    <scope>NUCLEOTIDE SEQUENCE [LARGE SCALE GENOMIC DNA]</scope>
</reference>
<organism evidence="1 2">
    <name type="scientific">Cuscuta campestris</name>
    <dbReference type="NCBI Taxonomy" id="132261"/>
    <lineage>
        <taxon>Eukaryota</taxon>
        <taxon>Viridiplantae</taxon>
        <taxon>Streptophyta</taxon>
        <taxon>Embryophyta</taxon>
        <taxon>Tracheophyta</taxon>
        <taxon>Spermatophyta</taxon>
        <taxon>Magnoliopsida</taxon>
        <taxon>eudicotyledons</taxon>
        <taxon>Gunneridae</taxon>
        <taxon>Pentapetalae</taxon>
        <taxon>asterids</taxon>
        <taxon>lamiids</taxon>
        <taxon>Solanales</taxon>
        <taxon>Convolvulaceae</taxon>
        <taxon>Cuscuteae</taxon>
        <taxon>Cuscuta</taxon>
        <taxon>Cuscuta subgen. Grammica</taxon>
        <taxon>Cuscuta sect. Cleistogrammica</taxon>
    </lineage>
</organism>